<name>A0ABT7PR52_9BACT</name>
<dbReference type="SUPFAM" id="SSF51161">
    <property type="entry name" value="Trimeric LpxA-like enzymes"/>
    <property type="match status" value="1"/>
</dbReference>
<dbReference type="PANTHER" id="PTHR23416:SF78">
    <property type="entry name" value="LIPOPOLYSACCHARIDE BIOSYNTHESIS O-ACETYL TRANSFERASE WBBJ-RELATED"/>
    <property type="match status" value="1"/>
</dbReference>
<dbReference type="Proteomes" id="UP001239462">
    <property type="component" value="Unassembled WGS sequence"/>
</dbReference>
<accession>A0ABT7PR52</accession>
<dbReference type="InterPro" id="IPR051159">
    <property type="entry name" value="Hexapeptide_acetyltransf"/>
</dbReference>
<dbReference type="EMBL" id="JASZZN010000028">
    <property type="protein sequence ID" value="MDM4018935.1"/>
    <property type="molecule type" value="Genomic_DNA"/>
</dbReference>
<dbReference type="Gene3D" id="2.160.10.10">
    <property type="entry name" value="Hexapeptide repeat proteins"/>
    <property type="match status" value="1"/>
</dbReference>
<dbReference type="InterPro" id="IPR011004">
    <property type="entry name" value="Trimer_LpxA-like_sf"/>
</dbReference>
<comment type="caution">
    <text evidence="1">The sequence shown here is derived from an EMBL/GenBank/DDBJ whole genome shotgun (WGS) entry which is preliminary data.</text>
</comment>
<evidence type="ECO:0000313" key="1">
    <source>
        <dbReference type="EMBL" id="MDM4018935.1"/>
    </source>
</evidence>
<reference evidence="1 2" key="1">
    <citation type="submission" date="2023-06" db="EMBL/GenBank/DDBJ databases">
        <title>Roseiconus lacunae JC819 isolated from Gulf of Mannar region, Tamil Nadu.</title>
        <authorList>
            <person name="Pk S."/>
            <person name="Ch S."/>
            <person name="Ch V.R."/>
        </authorList>
    </citation>
    <scope>NUCLEOTIDE SEQUENCE [LARGE SCALE GENOMIC DNA]</scope>
    <source>
        <strain evidence="1 2">JC819</strain>
    </source>
</reference>
<sequence>MRFVRLLIKAAVIFLPWPLRRRILIATFGYQIHPSARVRLSWVYPRMLVMGAHSKIGPFVVAVNLDLVTLGHHSSIGRRNWITGFPTGTSSPHFADQLDRRSELIVGDHSAITKNHHLDCTSSIVIGNFVTIAGYHSQLLTHSVDIAACRQASSPITIGDYSFVGTKTVILGGASLPAYSVLGASSLLNKAFDQTYQLYAGVPANAVKPLPEDSKYFTRDVGFIV</sequence>
<proteinExistence type="predicted"/>
<organism evidence="1 2">
    <name type="scientific">Roseiconus lacunae</name>
    <dbReference type="NCBI Taxonomy" id="2605694"/>
    <lineage>
        <taxon>Bacteria</taxon>
        <taxon>Pseudomonadati</taxon>
        <taxon>Planctomycetota</taxon>
        <taxon>Planctomycetia</taxon>
        <taxon>Pirellulales</taxon>
        <taxon>Pirellulaceae</taxon>
        <taxon>Roseiconus</taxon>
    </lineage>
</organism>
<dbReference type="PANTHER" id="PTHR23416">
    <property type="entry name" value="SIALIC ACID SYNTHASE-RELATED"/>
    <property type="match status" value="1"/>
</dbReference>
<gene>
    <name evidence="1" type="ORF">QTN89_26010</name>
</gene>
<dbReference type="RefSeq" id="WP_289166946.1">
    <property type="nucleotide sequence ID" value="NZ_JASZZN010000028.1"/>
</dbReference>
<keyword evidence="2" id="KW-1185">Reference proteome</keyword>
<evidence type="ECO:0008006" key="3">
    <source>
        <dbReference type="Google" id="ProtNLM"/>
    </source>
</evidence>
<protein>
    <recommendedName>
        <fullName evidence="3">Acyltransferase</fullName>
    </recommendedName>
</protein>
<evidence type="ECO:0000313" key="2">
    <source>
        <dbReference type="Proteomes" id="UP001239462"/>
    </source>
</evidence>